<organism evidence="6 7">
    <name type="scientific">Microbacterium sediminis</name>
    <dbReference type="NCBI Taxonomy" id="904291"/>
    <lineage>
        <taxon>Bacteria</taxon>
        <taxon>Bacillati</taxon>
        <taxon>Actinomycetota</taxon>
        <taxon>Actinomycetes</taxon>
        <taxon>Micrococcales</taxon>
        <taxon>Microbacteriaceae</taxon>
        <taxon>Microbacterium</taxon>
    </lineage>
</organism>
<protein>
    <recommendedName>
        <fullName evidence="5">Periplasmic binding protein domain-containing protein</fullName>
    </recommendedName>
</protein>
<name>A0A1B9NCM3_9MICO</name>
<feature type="chain" id="PRO_5039715914" description="Periplasmic binding protein domain-containing protein" evidence="4">
    <location>
        <begin position="37"/>
        <end position="358"/>
    </location>
</feature>
<evidence type="ECO:0000256" key="2">
    <source>
        <dbReference type="ARBA" id="ARBA00007639"/>
    </source>
</evidence>
<dbReference type="RefSeq" id="WP_067025851.1">
    <property type="nucleotide sequence ID" value="NZ_JRNY01000003.1"/>
</dbReference>
<keyword evidence="7" id="KW-1185">Reference proteome</keyword>
<evidence type="ECO:0000313" key="6">
    <source>
        <dbReference type="EMBL" id="OCG74349.1"/>
    </source>
</evidence>
<feature type="domain" description="Periplasmic binding protein" evidence="5">
    <location>
        <begin position="52"/>
        <end position="314"/>
    </location>
</feature>
<dbReference type="EMBL" id="LXMD01000022">
    <property type="protein sequence ID" value="OCG74349.1"/>
    <property type="molecule type" value="Genomic_DNA"/>
</dbReference>
<feature type="signal peptide" evidence="4">
    <location>
        <begin position="1"/>
        <end position="36"/>
    </location>
</feature>
<proteinExistence type="inferred from homology"/>
<keyword evidence="3 4" id="KW-0732">Signal</keyword>
<gene>
    <name evidence="6" type="ORF">A7J15_05795</name>
</gene>
<dbReference type="AlphaFoldDB" id="A0A1B9NCM3"/>
<dbReference type="SUPFAM" id="SSF53822">
    <property type="entry name" value="Periplasmic binding protein-like I"/>
    <property type="match status" value="1"/>
</dbReference>
<evidence type="ECO:0000313" key="7">
    <source>
        <dbReference type="Proteomes" id="UP000093355"/>
    </source>
</evidence>
<dbReference type="InterPro" id="IPR025997">
    <property type="entry name" value="SBP_2_dom"/>
</dbReference>
<comment type="similarity">
    <text evidence="2">Belongs to the bacterial solute-binding protein 2 family.</text>
</comment>
<dbReference type="Gene3D" id="3.40.50.2300">
    <property type="match status" value="2"/>
</dbReference>
<dbReference type="PROSITE" id="PS51257">
    <property type="entry name" value="PROKAR_LIPOPROTEIN"/>
    <property type="match status" value="1"/>
</dbReference>
<comment type="subcellular location">
    <subcellularLocation>
        <location evidence="1">Cell envelope</location>
    </subcellularLocation>
</comment>
<evidence type="ECO:0000256" key="3">
    <source>
        <dbReference type="ARBA" id="ARBA00022729"/>
    </source>
</evidence>
<accession>A0A1B9NCM3</accession>
<evidence type="ECO:0000256" key="1">
    <source>
        <dbReference type="ARBA" id="ARBA00004196"/>
    </source>
</evidence>
<dbReference type="PANTHER" id="PTHR46847">
    <property type="entry name" value="D-ALLOSE-BINDING PERIPLASMIC PROTEIN-RELATED"/>
    <property type="match status" value="1"/>
</dbReference>
<dbReference type="PANTHER" id="PTHR46847:SF1">
    <property type="entry name" value="D-ALLOSE-BINDING PERIPLASMIC PROTEIN-RELATED"/>
    <property type="match status" value="1"/>
</dbReference>
<sequence>MNHIPRSTRRHTQQATTRALALGVAAVAAVSLSACTAEPTTGGGADPEDITIGFIVKTNANPFWVYMQEKAKEAADAHGVTLMTAAGEADGDNEGQVAAIENMMTSGVDAIIIDPNDSTAIVPTLEAAQERGIATFAVDTQTENNEGVLGTWATDNTKGGELLGQYMRAVFDEQHSGEEPRVALLDLQEGVTVGVQRRTGFLEGFGIELDGPEIVGQQYTNGDQSKAQAAMENMLQAAPDINVAYSINEPAGTGGAEAIASAGKADGILLGSIDGSCDGVAMVENGAFTATVMQFPGRMAEMSIEAAIEYLQTGTEPEMPESGFVDTGTELITNQAVEGVESQDTEWGADNCWGDTGE</sequence>
<reference evidence="6 7" key="1">
    <citation type="submission" date="2016-05" db="EMBL/GenBank/DDBJ databases">
        <authorList>
            <person name="Lavstsen T."/>
            <person name="Jespersen J.S."/>
        </authorList>
    </citation>
    <scope>NUCLEOTIDE SEQUENCE [LARGE SCALE GENOMIC DNA]</scope>
    <source>
        <strain evidence="6 7">YLB-01</strain>
    </source>
</reference>
<dbReference type="STRING" id="904291.A7J15_05795"/>
<evidence type="ECO:0000259" key="5">
    <source>
        <dbReference type="Pfam" id="PF13407"/>
    </source>
</evidence>
<dbReference type="Proteomes" id="UP000093355">
    <property type="component" value="Unassembled WGS sequence"/>
</dbReference>
<dbReference type="OrthoDB" id="4827464at2"/>
<evidence type="ECO:0000256" key="4">
    <source>
        <dbReference type="SAM" id="SignalP"/>
    </source>
</evidence>
<comment type="caution">
    <text evidence="6">The sequence shown here is derived from an EMBL/GenBank/DDBJ whole genome shotgun (WGS) entry which is preliminary data.</text>
</comment>
<dbReference type="GO" id="GO:0030313">
    <property type="term" value="C:cell envelope"/>
    <property type="evidence" value="ECO:0007669"/>
    <property type="project" value="UniProtKB-SubCell"/>
</dbReference>
<dbReference type="GO" id="GO:0030246">
    <property type="term" value="F:carbohydrate binding"/>
    <property type="evidence" value="ECO:0007669"/>
    <property type="project" value="UniProtKB-ARBA"/>
</dbReference>
<dbReference type="Pfam" id="PF13407">
    <property type="entry name" value="Peripla_BP_4"/>
    <property type="match status" value="1"/>
</dbReference>
<dbReference type="InterPro" id="IPR028082">
    <property type="entry name" value="Peripla_BP_I"/>
</dbReference>